<name>A0A0P9J4R7_9PSED</name>
<gene>
    <name evidence="1" type="ORF">ALO88_102437</name>
</gene>
<organism evidence="1 2">
    <name type="scientific">Pseudomonas syringae pv. antirrhini</name>
    <dbReference type="NCBI Taxonomy" id="251702"/>
    <lineage>
        <taxon>Bacteria</taxon>
        <taxon>Pseudomonadati</taxon>
        <taxon>Pseudomonadota</taxon>
        <taxon>Gammaproteobacteria</taxon>
        <taxon>Pseudomonadales</taxon>
        <taxon>Pseudomonadaceae</taxon>
        <taxon>Pseudomonas</taxon>
    </lineage>
</organism>
<comment type="caution">
    <text evidence="1">The sequence shown here is derived from an EMBL/GenBank/DDBJ whole genome shotgun (WGS) entry which is preliminary data.</text>
</comment>
<evidence type="ECO:0000313" key="1">
    <source>
        <dbReference type="EMBL" id="KPW44706.1"/>
    </source>
</evidence>
<dbReference type="AlphaFoldDB" id="A0A0P9J4R7"/>
<dbReference type="PATRIC" id="fig|251702.3.peg.2346"/>
<accession>A0A0P9J4R7</accession>
<dbReference type="EMBL" id="LJPT01000157">
    <property type="protein sequence ID" value="KPW44706.1"/>
    <property type="molecule type" value="Genomic_DNA"/>
</dbReference>
<reference evidence="1 2" key="1">
    <citation type="submission" date="2015-09" db="EMBL/GenBank/DDBJ databases">
        <title>Genome announcement of multiple Pseudomonas syringae strains.</title>
        <authorList>
            <person name="Thakur S."/>
            <person name="Wang P.W."/>
            <person name="Gong Y."/>
            <person name="Weir B.S."/>
            <person name="Guttman D.S."/>
        </authorList>
    </citation>
    <scope>NUCLEOTIDE SEQUENCE [LARGE SCALE GENOMIC DNA]</scope>
    <source>
        <strain evidence="1 2">ICMP4303</strain>
    </source>
</reference>
<protein>
    <submittedName>
        <fullName evidence="1">Uncharacterized protein</fullName>
    </submittedName>
</protein>
<sequence>MRPKKLVTTGGDKRTQLKRSIGKIGSMTSLPDFDQLNPEQLRAIAGQLMQRIETLDQKVESMVAVTLWQPGPVTVVSSLSV</sequence>
<dbReference type="Proteomes" id="UP000050425">
    <property type="component" value="Unassembled WGS sequence"/>
</dbReference>
<evidence type="ECO:0000313" key="2">
    <source>
        <dbReference type="Proteomes" id="UP000050425"/>
    </source>
</evidence>
<proteinExistence type="predicted"/>